<evidence type="ECO:0000259" key="1">
    <source>
        <dbReference type="Pfam" id="PF06094"/>
    </source>
</evidence>
<evidence type="ECO:0000313" key="2">
    <source>
        <dbReference type="EMBL" id="PYC78592.1"/>
    </source>
</evidence>
<proteinExistence type="predicted"/>
<dbReference type="OrthoDB" id="5070127at2"/>
<comment type="caution">
    <text evidence="2">The sequence shown here is derived from an EMBL/GenBank/DDBJ whole genome shotgun (WGS) entry which is preliminary data.</text>
</comment>
<dbReference type="RefSeq" id="WP_110670146.1">
    <property type="nucleotide sequence ID" value="NZ_PYBW01000049.1"/>
</dbReference>
<dbReference type="AlphaFoldDB" id="A0A2V4NH48"/>
<dbReference type="InterPro" id="IPR013024">
    <property type="entry name" value="GGCT-like"/>
</dbReference>
<dbReference type="CDD" id="cd06661">
    <property type="entry name" value="GGCT_like"/>
    <property type="match status" value="1"/>
</dbReference>
<dbReference type="InterPro" id="IPR036568">
    <property type="entry name" value="GGCT-like_sf"/>
</dbReference>
<dbReference type="EMBL" id="PYBW01000049">
    <property type="protein sequence ID" value="PYC78592.1"/>
    <property type="molecule type" value="Genomic_DNA"/>
</dbReference>
<dbReference type="Gene3D" id="3.10.490.10">
    <property type="entry name" value="Gamma-glutamyl cyclotransferase-like"/>
    <property type="match status" value="1"/>
</dbReference>
<dbReference type="Proteomes" id="UP000248039">
    <property type="component" value="Unassembled WGS sequence"/>
</dbReference>
<evidence type="ECO:0000313" key="3">
    <source>
        <dbReference type="Proteomes" id="UP000248039"/>
    </source>
</evidence>
<feature type="domain" description="Gamma-glutamylcyclotransferase AIG2-like" evidence="1">
    <location>
        <begin position="7"/>
        <end position="135"/>
    </location>
</feature>
<dbReference type="SUPFAM" id="SSF110857">
    <property type="entry name" value="Gamma-glutamyl cyclotransferase-like"/>
    <property type="match status" value="1"/>
</dbReference>
<dbReference type="InterPro" id="IPR009288">
    <property type="entry name" value="AIG2-like_dom"/>
</dbReference>
<name>A0A2V4NH48_9ACTN</name>
<reference evidence="2 3" key="1">
    <citation type="submission" date="2018-03" db="EMBL/GenBank/DDBJ databases">
        <title>Bioinformatic expansion and discovery of thiopeptide antibiotics.</title>
        <authorList>
            <person name="Schwalen C.J."/>
            <person name="Hudson G.A."/>
            <person name="Mitchell D.A."/>
        </authorList>
    </citation>
    <scope>NUCLEOTIDE SEQUENCE [LARGE SCALE GENOMIC DNA]</scope>
    <source>
        <strain evidence="2 3">ATCC 21389</strain>
    </source>
</reference>
<organism evidence="2 3">
    <name type="scientific">Streptomyces tateyamensis</name>
    <dbReference type="NCBI Taxonomy" id="565073"/>
    <lineage>
        <taxon>Bacteria</taxon>
        <taxon>Bacillati</taxon>
        <taxon>Actinomycetota</taxon>
        <taxon>Actinomycetes</taxon>
        <taxon>Kitasatosporales</taxon>
        <taxon>Streptomycetaceae</taxon>
        <taxon>Streptomyces</taxon>
    </lineage>
</organism>
<protein>
    <recommendedName>
        <fullName evidence="1">Gamma-glutamylcyclotransferase AIG2-like domain-containing protein</fullName>
    </recommendedName>
</protein>
<gene>
    <name evidence="2" type="ORF">C7C46_15940</name>
</gene>
<dbReference type="Pfam" id="PF06094">
    <property type="entry name" value="GGACT"/>
    <property type="match status" value="1"/>
</dbReference>
<sequence>MSEQLPFFAYGTLRPGHRNFARHLAAHTLTARPAALPHTALHAGPGYPYALPAPGHTVLGDLITVRPTDYPAVLATLDELEECLPTGNGLYVRQPLPVTLLTTGELLDAWVYLAGPAVAAELAQHPSLITSGDWRDA</sequence>
<keyword evidence="3" id="KW-1185">Reference proteome</keyword>
<accession>A0A2V4NH48</accession>